<gene>
    <name evidence="2" type="ORF">Micbo1qcDRAFT_199287</name>
</gene>
<keyword evidence="1" id="KW-0812">Transmembrane</keyword>
<keyword evidence="1" id="KW-1133">Transmembrane helix</keyword>
<dbReference type="AlphaFoldDB" id="A0A136JHA9"/>
<dbReference type="Proteomes" id="UP000070501">
    <property type="component" value="Unassembled WGS sequence"/>
</dbReference>
<sequence>MNSTLSLTSSTVNLTCPGMSPSGLNSFSPGWTGYIPDDIYAFMTGVGNETATQAMLDCCAPNVPQVADLCHMWCEVPSRLTNSSLPGYNEDRILTRITDCMRDRGVNVGVAWLGKPGRGSKSASGPAPSSFLHQQSAGALLSLCIMGLWTLVLLAVQMSI</sequence>
<dbReference type="EMBL" id="KQ964245">
    <property type="protein sequence ID" value="KXJ96476.1"/>
    <property type="molecule type" value="Genomic_DNA"/>
</dbReference>
<accession>A0A136JHA9</accession>
<organism evidence="2 3">
    <name type="scientific">Microdochium bolleyi</name>
    <dbReference type="NCBI Taxonomy" id="196109"/>
    <lineage>
        <taxon>Eukaryota</taxon>
        <taxon>Fungi</taxon>
        <taxon>Dikarya</taxon>
        <taxon>Ascomycota</taxon>
        <taxon>Pezizomycotina</taxon>
        <taxon>Sordariomycetes</taxon>
        <taxon>Xylariomycetidae</taxon>
        <taxon>Xylariales</taxon>
        <taxon>Microdochiaceae</taxon>
        <taxon>Microdochium</taxon>
    </lineage>
</organism>
<dbReference type="InParanoid" id="A0A136JHA9"/>
<dbReference type="OrthoDB" id="5203703at2759"/>
<evidence type="ECO:0000313" key="3">
    <source>
        <dbReference type="Proteomes" id="UP000070501"/>
    </source>
</evidence>
<feature type="transmembrane region" description="Helical" evidence="1">
    <location>
        <begin position="137"/>
        <end position="156"/>
    </location>
</feature>
<proteinExistence type="predicted"/>
<reference evidence="3" key="1">
    <citation type="submission" date="2016-02" db="EMBL/GenBank/DDBJ databases">
        <title>Draft genome sequence of Microdochium bolleyi, a fungal endophyte of beachgrass.</title>
        <authorList>
            <consortium name="DOE Joint Genome Institute"/>
            <person name="David A.S."/>
            <person name="May G."/>
            <person name="Haridas S."/>
            <person name="Lim J."/>
            <person name="Wang M."/>
            <person name="Labutti K."/>
            <person name="Lipzen A."/>
            <person name="Barry K."/>
            <person name="Grigoriev I.V."/>
        </authorList>
    </citation>
    <scope>NUCLEOTIDE SEQUENCE [LARGE SCALE GENOMIC DNA]</scope>
    <source>
        <strain evidence="3">J235TASD1</strain>
    </source>
</reference>
<evidence type="ECO:0000256" key="1">
    <source>
        <dbReference type="SAM" id="Phobius"/>
    </source>
</evidence>
<keyword evidence="3" id="KW-1185">Reference proteome</keyword>
<protein>
    <submittedName>
        <fullName evidence="2">Uncharacterized protein</fullName>
    </submittedName>
</protein>
<name>A0A136JHA9_9PEZI</name>
<keyword evidence="1" id="KW-0472">Membrane</keyword>
<evidence type="ECO:0000313" key="2">
    <source>
        <dbReference type="EMBL" id="KXJ96476.1"/>
    </source>
</evidence>